<dbReference type="AlphaFoldDB" id="A0A2M9Q8N8"/>
<comment type="caution">
    <text evidence="3">The sequence shown here is derived from an EMBL/GenBank/DDBJ whole genome shotgun (WGS) entry which is preliminary data.</text>
</comment>
<dbReference type="SMART" id="SM00487">
    <property type="entry name" value="DEXDc"/>
    <property type="match status" value="1"/>
</dbReference>
<accession>A0A2M9Q8N8</accession>
<dbReference type="GO" id="GO:0003677">
    <property type="term" value="F:DNA binding"/>
    <property type="evidence" value="ECO:0007669"/>
    <property type="project" value="InterPro"/>
</dbReference>
<sequence>MGKKKNIFFEGINTNYSNDRMSLRYYQINAMEAVQKAIENEENEMLIQMAVGTGKTNLGMAISKWFLDNVKSKRVLYLTSMKVMEEYLLGRFNDNLMGYRISLLNKDDEWLDSNIVLSTYQKVNYFDFKGDEFDLIICDEADAISYSILNKVFSLFDTYKIGFIQSDLHFKIDDRNTVNTFYTDKLIYQYTLNDAIQDGYIDKSDYDQIYKDNLELNIYNEINQKIQFFKETLSMDIKDITTLNELVVSLENVNEAIKEYNDIYQNIKKNKLDKEDIVSLGNKKEQLREFNELLYNFDYMNEMKGIKNNSLEKVWQDFLEQNTWIFGYGLNYIFNSPLDNKKLEQVISGYSFNQSGKRIDALMKTRGLINSLCLVEIKTHKTKLLEKQYRNESWGISTELSGAIAQIQKYKYKALKDISNRIEIKSQNGDPTGEVVFNYSPSLVLVIGSLSEFITEKGINEDKLSSFEMFRKSIEGIDIITFDELYDRAKYIIES</sequence>
<dbReference type="InterPro" id="IPR025359">
    <property type="entry name" value="SduA_C"/>
</dbReference>
<gene>
    <name evidence="3" type="ORF">CWD94_06790</name>
</gene>
<keyword evidence="1" id="KW-0175">Coiled coil</keyword>
<dbReference type="GO" id="GO:0016787">
    <property type="term" value="F:hydrolase activity"/>
    <property type="evidence" value="ECO:0007669"/>
    <property type="project" value="InterPro"/>
</dbReference>
<organism evidence="3 4">
    <name type="scientific">Lysinibacillus xylanilyticus</name>
    <dbReference type="NCBI Taxonomy" id="582475"/>
    <lineage>
        <taxon>Bacteria</taxon>
        <taxon>Bacillati</taxon>
        <taxon>Bacillota</taxon>
        <taxon>Bacilli</taxon>
        <taxon>Bacillales</taxon>
        <taxon>Bacillaceae</taxon>
        <taxon>Lysinibacillus</taxon>
    </lineage>
</organism>
<feature type="coiled-coil region" evidence="1">
    <location>
        <begin position="243"/>
        <end position="270"/>
    </location>
</feature>
<evidence type="ECO:0000259" key="2">
    <source>
        <dbReference type="SMART" id="SM00487"/>
    </source>
</evidence>
<dbReference type="GO" id="GO:0005524">
    <property type="term" value="F:ATP binding"/>
    <property type="evidence" value="ECO:0007669"/>
    <property type="project" value="InterPro"/>
</dbReference>
<dbReference type="InterPro" id="IPR027417">
    <property type="entry name" value="P-loop_NTPase"/>
</dbReference>
<dbReference type="InterPro" id="IPR006935">
    <property type="entry name" value="Helicase/UvrB_N"/>
</dbReference>
<dbReference type="GO" id="GO:0005829">
    <property type="term" value="C:cytosol"/>
    <property type="evidence" value="ECO:0007669"/>
    <property type="project" value="TreeGrafter"/>
</dbReference>
<dbReference type="EMBL" id="PHQY01000344">
    <property type="protein sequence ID" value="PJO44419.1"/>
    <property type="molecule type" value="Genomic_DNA"/>
</dbReference>
<proteinExistence type="predicted"/>
<feature type="domain" description="Helicase ATP-binding" evidence="2">
    <location>
        <begin position="19"/>
        <end position="190"/>
    </location>
</feature>
<dbReference type="PANTHER" id="PTHR47396:SF1">
    <property type="entry name" value="ATP-DEPENDENT HELICASE IRC3-RELATED"/>
    <property type="match status" value="1"/>
</dbReference>
<dbReference type="PANTHER" id="PTHR47396">
    <property type="entry name" value="TYPE I RESTRICTION ENZYME ECOKI R PROTEIN"/>
    <property type="match status" value="1"/>
</dbReference>
<dbReference type="Proteomes" id="UP000232101">
    <property type="component" value="Unassembled WGS sequence"/>
</dbReference>
<protein>
    <recommendedName>
        <fullName evidence="2">Helicase ATP-binding domain-containing protein</fullName>
    </recommendedName>
</protein>
<dbReference type="InterPro" id="IPR014001">
    <property type="entry name" value="Helicase_ATP-bd"/>
</dbReference>
<dbReference type="Gene3D" id="3.40.50.300">
    <property type="entry name" value="P-loop containing nucleotide triphosphate hydrolases"/>
    <property type="match status" value="1"/>
</dbReference>
<dbReference type="RefSeq" id="WP_100542650.1">
    <property type="nucleotide sequence ID" value="NZ_PHQY01000344.1"/>
</dbReference>
<reference evidence="3 4" key="1">
    <citation type="submission" date="2017-11" db="EMBL/GenBank/DDBJ databases">
        <title>Bacterial isolate from king chilli rhizosphere.</title>
        <authorList>
            <person name="Takhelmayum P."/>
            <person name="Sarangthem I."/>
        </authorList>
    </citation>
    <scope>NUCLEOTIDE SEQUENCE [LARGE SCALE GENOMIC DNA]</scope>
    <source>
        <strain evidence="4">t26</strain>
    </source>
</reference>
<evidence type="ECO:0000313" key="3">
    <source>
        <dbReference type="EMBL" id="PJO44419.1"/>
    </source>
</evidence>
<name>A0A2M9Q8N8_9BACI</name>
<evidence type="ECO:0000256" key="1">
    <source>
        <dbReference type="SAM" id="Coils"/>
    </source>
</evidence>
<dbReference type="InterPro" id="IPR050742">
    <property type="entry name" value="Helicase_Restrict-Modif_Enz"/>
</dbReference>
<dbReference type="SUPFAM" id="SSF52540">
    <property type="entry name" value="P-loop containing nucleoside triphosphate hydrolases"/>
    <property type="match status" value="1"/>
</dbReference>
<dbReference type="Pfam" id="PF04851">
    <property type="entry name" value="ResIII"/>
    <property type="match status" value="1"/>
</dbReference>
<dbReference type="Pfam" id="PF14082">
    <property type="entry name" value="SduA_C"/>
    <property type="match status" value="1"/>
</dbReference>
<evidence type="ECO:0000313" key="4">
    <source>
        <dbReference type="Proteomes" id="UP000232101"/>
    </source>
</evidence>